<keyword evidence="1" id="KW-0472">Membrane</keyword>
<keyword evidence="1" id="KW-0812">Transmembrane</keyword>
<dbReference type="RefSeq" id="WP_218863021.1">
    <property type="nucleotide sequence ID" value="NZ_JACBYW010000006.1"/>
</dbReference>
<feature type="transmembrane region" description="Helical" evidence="1">
    <location>
        <begin position="478"/>
        <end position="504"/>
    </location>
</feature>
<dbReference type="Proteomes" id="UP000548304">
    <property type="component" value="Unassembled WGS sequence"/>
</dbReference>
<feature type="transmembrane region" description="Helical" evidence="1">
    <location>
        <begin position="38"/>
        <end position="56"/>
    </location>
</feature>
<evidence type="ECO:0008006" key="4">
    <source>
        <dbReference type="Google" id="ProtNLM"/>
    </source>
</evidence>
<dbReference type="AlphaFoldDB" id="A0A852Z0X4"/>
<reference evidence="2 3" key="1">
    <citation type="submission" date="2020-07" db="EMBL/GenBank/DDBJ databases">
        <title>Genomic Encyclopedia of Type Strains, Phase III (KMG-III): the genomes of soil and plant-associated and newly described type strains.</title>
        <authorList>
            <person name="Whitman W."/>
        </authorList>
    </citation>
    <scope>NUCLEOTIDE SEQUENCE [LARGE SCALE GENOMIC DNA]</scope>
    <source>
        <strain evidence="2 3">CECT 8576</strain>
    </source>
</reference>
<accession>A0A852Z0X4</accession>
<evidence type="ECO:0000256" key="1">
    <source>
        <dbReference type="SAM" id="Phobius"/>
    </source>
</evidence>
<organism evidence="2 3">
    <name type="scientific">Actinopolyspora biskrensis</name>
    <dbReference type="NCBI Taxonomy" id="1470178"/>
    <lineage>
        <taxon>Bacteria</taxon>
        <taxon>Bacillati</taxon>
        <taxon>Actinomycetota</taxon>
        <taxon>Actinomycetes</taxon>
        <taxon>Actinopolysporales</taxon>
        <taxon>Actinopolysporaceae</taxon>
        <taxon>Actinopolyspora</taxon>
    </lineage>
</organism>
<name>A0A852Z0X4_9ACTN</name>
<dbReference type="SUPFAM" id="SSF52540">
    <property type="entry name" value="P-loop containing nucleoside triphosphate hydrolases"/>
    <property type="match status" value="1"/>
</dbReference>
<dbReference type="InterPro" id="IPR027417">
    <property type="entry name" value="P-loop_NTPase"/>
</dbReference>
<feature type="transmembrane region" description="Helical" evidence="1">
    <location>
        <begin position="556"/>
        <end position="580"/>
    </location>
</feature>
<sequence length="648" mass="68688">MPRSRTWVVVASLSASVGVSILIIGTAVTEGLGTGNDLAGIVAAVATLIPLAWTVISATRSGADTEDPAELLAAAVSEQWEKAARERGLVRPHPLPVWWRRSKSPVAGPVTAATETTPSGARFDPLPGLDTVDREHLEEGDAAALHTVYGGLASGRLLLLGPAGSGKSSAAILLLCEALRFREHAPEGDRARIPVPVMFTLHGWTHETAVTDWLTDKLVENYPMFRGRREHAAKLLVTGRVAVFLDGLDEMPEYLRSSALTALADAPFRLVITSRIDEALTTAKTTILTGAVALEIQPVPSDTAAKYLLEPLVDPPPPSWKVLVEHLTGSSDSAVGDALDNPLTLSLLRDVYGATEPVDELLDTTRFPTSTDIDNHLLDHAIHAAYRLRPGRPPPPYTAEAAHRTLRYLASRMTAAGTRDLAWWQLPRLASENPTAATPLSPKQLRLAPSALRYGLMHGLPAGPATGLAIWLKTGPTAGLVALVTALAVGLIGGGLFGLVLGLVSSAQDSKEVEREVRGPVEIWVQDRRAGLTYGITMGLAGSLSTGLLTGYTVGFAAGATVGIVVGLGLGTLTTFSGFASSSTTASFARLSIAHRTPPRMILFLEDARARNLLRTVGPLYQFRHAEIQDRLASTSTEQPAREAGAPD</sequence>
<gene>
    <name evidence="2" type="ORF">FHR84_003497</name>
</gene>
<feature type="transmembrane region" description="Helical" evidence="1">
    <location>
        <begin position="7"/>
        <end position="26"/>
    </location>
</feature>
<feature type="transmembrane region" description="Helical" evidence="1">
    <location>
        <begin position="451"/>
        <end position="472"/>
    </location>
</feature>
<keyword evidence="3" id="KW-1185">Reference proteome</keyword>
<evidence type="ECO:0000313" key="2">
    <source>
        <dbReference type="EMBL" id="NYH80148.1"/>
    </source>
</evidence>
<proteinExistence type="predicted"/>
<feature type="transmembrane region" description="Helical" evidence="1">
    <location>
        <begin position="532"/>
        <end position="550"/>
    </location>
</feature>
<protein>
    <recommendedName>
        <fullName evidence="4">NACHT domain-containing protein</fullName>
    </recommendedName>
</protein>
<evidence type="ECO:0000313" key="3">
    <source>
        <dbReference type="Proteomes" id="UP000548304"/>
    </source>
</evidence>
<keyword evidence="1" id="KW-1133">Transmembrane helix</keyword>
<comment type="caution">
    <text evidence="2">The sequence shown here is derived from an EMBL/GenBank/DDBJ whole genome shotgun (WGS) entry which is preliminary data.</text>
</comment>
<dbReference type="EMBL" id="JACBYW010000006">
    <property type="protein sequence ID" value="NYH80148.1"/>
    <property type="molecule type" value="Genomic_DNA"/>
</dbReference>
<dbReference type="Gene3D" id="3.40.50.300">
    <property type="entry name" value="P-loop containing nucleotide triphosphate hydrolases"/>
    <property type="match status" value="1"/>
</dbReference>